<comment type="caution">
    <text evidence="2">The sequence shown here is derived from an EMBL/GenBank/DDBJ whole genome shotgun (WGS) entry which is preliminary data.</text>
</comment>
<evidence type="ECO:0000313" key="3">
    <source>
        <dbReference type="Proteomes" id="UP001066276"/>
    </source>
</evidence>
<accession>A0AAV7SX99</accession>
<feature type="region of interest" description="Disordered" evidence="1">
    <location>
        <begin position="1"/>
        <end position="61"/>
    </location>
</feature>
<sequence>MAELHDGEPQQVPGEEPGARAAPEGSHRGLGGHCCGWKKETDRTTYNDDEQDSSTTEANQRKIELRNSTRWLLRVSSTDSLQEGDSTGY</sequence>
<dbReference type="AlphaFoldDB" id="A0AAV7SX99"/>
<dbReference type="Proteomes" id="UP001066276">
    <property type="component" value="Chromosome 4_1"/>
</dbReference>
<evidence type="ECO:0000256" key="1">
    <source>
        <dbReference type="SAM" id="MobiDB-lite"/>
    </source>
</evidence>
<dbReference type="EMBL" id="JANPWB010000007">
    <property type="protein sequence ID" value="KAJ1168533.1"/>
    <property type="molecule type" value="Genomic_DNA"/>
</dbReference>
<name>A0AAV7SX99_PLEWA</name>
<keyword evidence="3" id="KW-1185">Reference proteome</keyword>
<organism evidence="2 3">
    <name type="scientific">Pleurodeles waltl</name>
    <name type="common">Iberian ribbed newt</name>
    <dbReference type="NCBI Taxonomy" id="8319"/>
    <lineage>
        <taxon>Eukaryota</taxon>
        <taxon>Metazoa</taxon>
        <taxon>Chordata</taxon>
        <taxon>Craniata</taxon>
        <taxon>Vertebrata</taxon>
        <taxon>Euteleostomi</taxon>
        <taxon>Amphibia</taxon>
        <taxon>Batrachia</taxon>
        <taxon>Caudata</taxon>
        <taxon>Salamandroidea</taxon>
        <taxon>Salamandridae</taxon>
        <taxon>Pleurodelinae</taxon>
        <taxon>Pleurodeles</taxon>
    </lineage>
</organism>
<proteinExistence type="predicted"/>
<reference evidence="2" key="1">
    <citation type="journal article" date="2022" name="bioRxiv">
        <title>Sequencing and chromosome-scale assembly of the giantPleurodeles waltlgenome.</title>
        <authorList>
            <person name="Brown T."/>
            <person name="Elewa A."/>
            <person name="Iarovenko S."/>
            <person name="Subramanian E."/>
            <person name="Araus A.J."/>
            <person name="Petzold A."/>
            <person name="Susuki M."/>
            <person name="Suzuki K.-i.T."/>
            <person name="Hayashi T."/>
            <person name="Toyoda A."/>
            <person name="Oliveira C."/>
            <person name="Osipova E."/>
            <person name="Leigh N.D."/>
            <person name="Simon A."/>
            <person name="Yun M.H."/>
        </authorList>
    </citation>
    <scope>NUCLEOTIDE SEQUENCE</scope>
    <source>
        <strain evidence="2">20211129_DDA</strain>
        <tissue evidence="2">Liver</tissue>
    </source>
</reference>
<evidence type="ECO:0000313" key="2">
    <source>
        <dbReference type="EMBL" id="KAJ1168533.1"/>
    </source>
</evidence>
<gene>
    <name evidence="2" type="ORF">NDU88_000456</name>
</gene>
<feature type="compositionally biased region" description="Basic and acidic residues" evidence="1">
    <location>
        <begin position="37"/>
        <end position="46"/>
    </location>
</feature>
<protein>
    <submittedName>
        <fullName evidence="2">Uncharacterized protein</fullName>
    </submittedName>
</protein>